<dbReference type="Pfam" id="PF07603">
    <property type="entry name" value="Lcl_C"/>
    <property type="match status" value="1"/>
</dbReference>
<keyword evidence="4" id="KW-1185">Reference proteome</keyword>
<reference evidence="3 4" key="1">
    <citation type="submission" date="2020-08" db="EMBL/GenBank/DDBJ databases">
        <title>Genomic Encyclopedia of Type Strains, Phase III (KMG-III): the genomes of soil and plant-associated and newly described type strains.</title>
        <authorList>
            <person name="Whitman W."/>
        </authorList>
    </citation>
    <scope>NUCLEOTIDE SEQUENCE [LARGE SCALE GENOMIC DNA]</scope>
    <source>
        <strain evidence="3 4">CECT 8799</strain>
    </source>
</reference>
<evidence type="ECO:0000259" key="2">
    <source>
        <dbReference type="Pfam" id="PF07603"/>
    </source>
</evidence>
<feature type="signal peptide" evidence="1">
    <location>
        <begin position="1"/>
        <end position="26"/>
    </location>
</feature>
<accession>A0A7W4WG66</accession>
<dbReference type="PANTHER" id="PTHR35812">
    <property type="entry name" value="LIPOPROTEIN"/>
    <property type="match status" value="1"/>
</dbReference>
<evidence type="ECO:0000313" key="3">
    <source>
        <dbReference type="EMBL" id="MBB3063573.1"/>
    </source>
</evidence>
<keyword evidence="1" id="KW-0732">Signal</keyword>
<protein>
    <recommendedName>
        <fullName evidence="2">Lcl C-terminal domain-containing protein</fullName>
    </recommendedName>
</protein>
<name>A0A7W4WG66_9GAMM</name>
<feature type="domain" description="Lcl C-terminal" evidence="2">
    <location>
        <begin position="54"/>
        <end position="179"/>
    </location>
</feature>
<comment type="caution">
    <text evidence="3">The sequence shown here is derived from an EMBL/GenBank/DDBJ whole genome shotgun (WGS) entry which is preliminary data.</text>
</comment>
<dbReference type="PANTHER" id="PTHR35812:SF1">
    <property type="entry name" value="LIPOPROTEIN"/>
    <property type="match status" value="1"/>
</dbReference>
<evidence type="ECO:0000256" key="1">
    <source>
        <dbReference type="SAM" id="SignalP"/>
    </source>
</evidence>
<dbReference type="EMBL" id="JACHWZ010000037">
    <property type="protein sequence ID" value="MBB3063573.1"/>
    <property type="molecule type" value="Genomic_DNA"/>
</dbReference>
<gene>
    <name evidence="3" type="ORF">FHS09_004433</name>
</gene>
<proteinExistence type="predicted"/>
<dbReference type="AlphaFoldDB" id="A0A7W4WG66"/>
<dbReference type="InterPro" id="IPR011460">
    <property type="entry name" value="Lcl_C"/>
</dbReference>
<organism evidence="3 4">
    <name type="scientific">Microbulbifer rhizosphaerae</name>
    <dbReference type="NCBI Taxonomy" id="1562603"/>
    <lineage>
        <taxon>Bacteria</taxon>
        <taxon>Pseudomonadati</taxon>
        <taxon>Pseudomonadota</taxon>
        <taxon>Gammaproteobacteria</taxon>
        <taxon>Cellvibrionales</taxon>
        <taxon>Microbulbiferaceae</taxon>
        <taxon>Microbulbifer</taxon>
    </lineage>
</organism>
<dbReference type="Proteomes" id="UP000535937">
    <property type="component" value="Unassembled WGS sequence"/>
</dbReference>
<dbReference type="RefSeq" id="WP_246395226.1">
    <property type="nucleotide sequence ID" value="NZ_JACHWZ010000037.1"/>
</dbReference>
<sequence>MIDCRIIDMVQKAGLLLVLLASVSQAQTGQHCKTEHIAATAPSSRYQQKDDGSIVDTETGLMWRACLEGVAGEACDEGETLELTWAEALAYVSTFNSEGGFAGHTDWRLPNIRELGTLVELQCVGPAINLTVFPNAASSDVWSSSPAYFHTHYSWHVDFETGAFTYGERAKPKAVRLVRGGDS</sequence>
<evidence type="ECO:0000313" key="4">
    <source>
        <dbReference type="Proteomes" id="UP000535937"/>
    </source>
</evidence>
<feature type="chain" id="PRO_5031267937" description="Lcl C-terminal domain-containing protein" evidence="1">
    <location>
        <begin position="27"/>
        <end position="183"/>
    </location>
</feature>